<protein>
    <recommendedName>
        <fullName evidence="5">ATP synthase subunit J</fullName>
    </recommendedName>
</protein>
<gene>
    <name evidence="3" type="ORF">S7711_09785</name>
</gene>
<evidence type="ECO:0008006" key="5">
    <source>
        <dbReference type="Google" id="ProtNLM"/>
    </source>
</evidence>
<accession>A0A084ARS7</accession>
<dbReference type="OrthoDB" id="5520611at2759"/>
<dbReference type="EMBL" id="KL648595">
    <property type="protein sequence ID" value="KEY68006.1"/>
    <property type="molecule type" value="Genomic_DNA"/>
</dbReference>
<dbReference type="InterPro" id="IPR006995">
    <property type="entry name" value="ATP_synth_F0_jsu"/>
</dbReference>
<evidence type="ECO:0000256" key="2">
    <source>
        <dbReference type="SAM" id="Phobius"/>
    </source>
</evidence>
<feature type="transmembrane region" description="Helical" evidence="2">
    <location>
        <begin position="20"/>
        <end position="37"/>
    </location>
</feature>
<dbReference type="PANTHER" id="PTHR28060">
    <property type="entry name" value="ATP SYNTHASE SUBUNIT J, MITOCHONDRIAL"/>
    <property type="match status" value="1"/>
</dbReference>
<evidence type="ECO:0000313" key="4">
    <source>
        <dbReference type="Proteomes" id="UP000028045"/>
    </source>
</evidence>
<proteinExistence type="predicted"/>
<dbReference type="GO" id="GO:0045259">
    <property type="term" value="C:proton-transporting ATP synthase complex"/>
    <property type="evidence" value="ECO:0007669"/>
    <property type="project" value="InterPro"/>
</dbReference>
<dbReference type="Proteomes" id="UP000028045">
    <property type="component" value="Unassembled WGS sequence"/>
</dbReference>
<dbReference type="PANTHER" id="PTHR28060:SF1">
    <property type="entry name" value="ATP SYNTHASE SUBUNIT J, MITOCHONDRIAL"/>
    <property type="match status" value="1"/>
</dbReference>
<feature type="region of interest" description="Disordered" evidence="1">
    <location>
        <begin position="42"/>
        <end position="62"/>
    </location>
</feature>
<evidence type="ECO:0000313" key="3">
    <source>
        <dbReference type="EMBL" id="KEY68006.1"/>
    </source>
</evidence>
<keyword evidence="2" id="KW-1133">Transmembrane helix</keyword>
<dbReference type="GO" id="GO:0046933">
    <property type="term" value="F:proton-transporting ATP synthase activity, rotational mechanism"/>
    <property type="evidence" value="ECO:0007669"/>
    <property type="project" value="TreeGrafter"/>
</dbReference>
<keyword evidence="4" id="KW-1185">Reference proteome</keyword>
<name>A0A084ARS7_STACB</name>
<sequence>MAFLGASPLKKFNAPFFKPHWPFFAAGLIIFWGVNSAQNAMSNSAEWKNDPRNPKSKQVGGH</sequence>
<evidence type="ECO:0000256" key="1">
    <source>
        <dbReference type="SAM" id="MobiDB-lite"/>
    </source>
</evidence>
<dbReference type="Pfam" id="PF04911">
    <property type="entry name" value="ATP-synt_J"/>
    <property type="match status" value="1"/>
</dbReference>
<keyword evidence="2" id="KW-0472">Membrane</keyword>
<keyword evidence="2" id="KW-0812">Transmembrane</keyword>
<organism evidence="3 4">
    <name type="scientific">Stachybotrys chartarum (strain CBS 109288 / IBT 7711)</name>
    <name type="common">Toxic black mold</name>
    <name type="synonym">Stilbospora chartarum</name>
    <dbReference type="NCBI Taxonomy" id="1280523"/>
    <lineage>
        <taxon>Eukaryota</taxon>
        <taxon>Fungi</taxon>
        <taxon>Dikarya</taxon>
        <taxon>Ascomycota</taxon>
        <taxon>Pezizomycotina</taxon>
        <taxon>Sordariomycetes</taxon>
        <taxon>Hypocreomycetidae</taxon>
        <taxon>Hypocreales</taxon>
        <taxon>Stachybotryaceae</taxon>
        <taxon>Stachybotrys</taxon>
    </lineage>
</organism>
<reference evidence="3 4" key="1">
    <citation type="journal article" date="2014" name="BMC Genomics">
        <title>Comparative genome sequencing reveals chemotype-specific gene clusters in the toxigenic black mold Stachybotrys.</title>
        <authorList>
            <person name="Semeiks J."/>
            <person name="Borek D."/>
            <person name="Otwinowski Z."/>
            <person name="Grishin N.V."/>
        </authorList>
    </citation>
    <scope>NUCLEOTIDE SEQUENCE [LARGE SCALE GENOMIC DNA]</scope>
    <source>
        <strain evidence="4">CBS 109288 / IBT 7711</strain>
    </source>
</reference>
<dbReference type="HOGENOM" id="CLU_174950_0_0_1"/>
<dbReference type="AlphaFoldDB" id="A0A084ARS7"/>